<dbReference type="EMBL" id="BAABME010018639">
    <property type="protein sequence ID" value="GAA0154526.1"/>
    <property type="molecule type" value="Genomic_DNA"/>
</dbReference>
<name>A0AAV3PTR3_LITER</name>
<keyword evidence="2" id="KW-1185">Reference proteome</keyword>
<protein>
    <submittedName>
        <fullName evidence="1">Uncharacterized protein</fullName>
    </submittedName>
</protein>
<proteinExistence type="predicted"/>
<sequence>MQKRKTSTRPHGTNCEKLKVKVDLASVIFELYFNLALLSKQAWRIIYEPDSLLSRVFKARYFPNDSFRTAQLGVSPNYTWRSLIAVRDLIYQGIH</sequence>
<dbReference type="AlphaFoldDB" id="A0AAV3PTR3"/>
<evidence type="ECO:0000313" key="1">
    <source>
        <dbReference type="EMBL" id="GAA0154526.1"/>
    </source>
</evidence>
<evidence type="ECO:0000313" key="2">
    <source>
        <dbReference type="Proteomes" id="UP001454036"/>
    </source>
</evidence>
<gene>
    <name evidence="1" type="ORF">LIER_37906</name>
</gene>
<reference evidence="1 2" key="1">
    <citation type="submission" date="2024-01" db="EMBL/GenBank/DDBJ databases">
        <title>The complete chloroplast genome sequence of Lithospermum erythrorhizon: insights into the phylogenetic relationship among Boraginaceae species and the maternal lineages of purple gromwells.</title>
        <authorList>
            <person name="Okada T."/>
            <person name="Watanabe K."/>
        </authorList>
    </citation>
    <scope>NUCLEOTIDE SEQUENCE [LARGE SCALE GENOMIC DNA]</scope>
</reference>
<accession>A0AAV3PTR3</accession>
<comment type="caution">
    <text evidence="1">The sequence shown here is derived from an EMBL/GenBank/DDBJ whole genome shotgun (WGS) entry which is preliminary data.</text>
</comment>
<organism evidence="1 2">
    <name type="scientific">Lithospermum erythrorhizon</name>
    <name type="common">Purple gromwell</name>
    <name type="synonym">Lithospermum officinale var. erythrorhizon</name>
    <dbReference type="NCBI Taxonomy" id="34254"/>
    <lineage>
        <taxon>Eukaryota</taxon>
        <taxon>Viridiplantae</taxon>
        <taxon>Streptophyta</taxon>
        <taxon>Embryophyta</taxon>
        <taxon>Tracheophyta</taxon>
        <taxon>Spermatophyta</taxon>
        <taxon>Magnoliopsida</taxon>
        <taxon>eudicotyledons</taxon>
        <taxon>Gunneridae</taxon>
        <taxon>Pentapetalae</taxon>
        <taxon>asterids</taxon>
        <taxon>lamiids</taxon>
        <taxon>Boraginales</taxon>
        <taxon>Boraginaceae</taxon>
        <taxon>Boraginoideae</taxon>
        <taxon>Lithospermeae</taxon>
        <taxon>Lithospermum</taxon>
    </lineage>
</organism>
<dbReference type="Proteomes" id="UP001454036">
    <property type="component" value="Unassembled WGS sequence"/>
</dbReference>